<evidence type="ECO:0000313" key="3">
    <source>
        <dbReference type="EMBL" id="GLK82852.1"/>
    </source>
</evidence>
<sequence>MSDTPEQDGATVRSYRDITAGLIFLALAIAFGWESTNYEMGRPVRMGPGFIPLALALMLGALGLAVMLTGLNKHGEGDSGPVPWRGIALVGVALVLFGAFGRELGLVPVVFLCSFVTALASVRNTLSSALGISAALAVVCWVVFKLGLGISLSTIGPVFGPLQIF</sequence>
<evidence type="ECO:0000313" key="4">
    <source>
        <dbReference type="Proteomes" id="UP001143330"/>
    </source>
</evidence>
<protein>
    <submittedName>
        <fullName evidence="3">Membrane protein</fullName>
    </submittedName>
</protein>
<feature type="domain" description="DUF1468" evidence="2">
    <location>
        <begin position="20"/>
        <end position="152"/>
    </location>
</feature>
<keyword evidence="1" id="KW-0472">Membrane</keyword>
<feature type="transmembrane region" description="Helical" evidence="1">
    <location>
        <begin position="20"/>
        <end position="38"/>
    </location>
</feature>
<dbReference type="Pfam" id="PF07331">
    <property type="entry name" value="TctB"/>
    <property type="match status" value="1"/>
</dbReference>
<reference evidence="3" key="1">
    <citation type="journal article" date="2014" name="Int. J. Syst. Evol. Microbiol.">
        <title>Complete genome sequence of Corynebacterium casei LMG S-19264T (=DSM 44701T), isolated from a smear-ripened cheese.</title>
        <authorList>
            <consortium name="US DOE Joint Genome Institute (JGI-PGF)"/>
            <person name="Walter F."/>
            <person name="Albersmeier A."/>
            <person name="Kalinowski J."/>
            <person name="Ruckert C."/>
        </authorList>
    </citation>
    <scope>NUCLEOTIDE SEQUENCE</scope>
    <source>
        <strain evidence="3">VKM B-2789</strain>
    </source>
</reference>
<feature type="transmembrane region" description="Helical" evidence="1">
    <location>
        <begin position="106"/>
        <end position="122"/>
    </location>
</feature>
<reference evidence="3" key="2">
    <citation type="submission" date="2023-01" db="EMBL/GenBank/DDBJ databases">
        <authorList>
            <person name="Sun Q."/>
            <person name="Evtushenko L."/>
        </authorList>
    </citation>
    <scope>NUCLEOTIDE SEQUENCE</scope>
    <source>
        <strain evidence="3">VKM B-2789</strain>
    </source>
</reference>
<organism evidence="3 4">
    <name type="scientific">Ancylobacter defluvii</name>
    <dbReference type="NCBI Taxonomy" id="1282440"/>
    <lineage>
        <taxon>Bacteria</taxon>
        <taxon>Pseudomonadati</taxon>
        <taxon>Pseudomonadota</taxon>
        <taxon>Alphaproteobacteria</taxon>
        <taxon>Hyphomicrobiales</taxon>
        <taxon>Xanthobacteraceae</taxon>
        <taxon>Ancylobacter</taxon>
    </lineage>
</organism>
<evidence type="ECO:0000259" key="2">
    <source>
        <dbReference type="Pfam" id="PF07331"/>
    </source>
</evidence>
<feature type="transmembrane region" description="Helical" evidence="1">
    <location>
        <begin position="50"/>
        <end position="70"/>
    </location>
</feature>
<evidence type="ECO:0000256" key="1">
    <source>
        <dbReference type="SAM" id="Phobius"/>
    </source>
</evidence>
<feature type="transmembrane region" description="Helical" evidence="1">
    <location>
        <begin position="134"/>
        <end position="159"/>
    </location>
</feature>
<comment type="caution">
    <text evidence="3">The sequence shown here is derived from an EMBL/GenBank/DDBJ whole genome shotgun (WGS) entry which is preliminary data.</text>
</comment>
<dbReference type="AlphaFoldDB" id="A0A9W6JT98"/>
<accession>A0A9W6JT98</accession>
<keyword evidence="1" id="KW-1133">Transmembrane helix</keyword>
<proteinExistence type="predicted"/>
<gene>
    <name evidence="3" type="ORF">GCM10017653_09210</name>
</gene>
<dbReference type="InterPro" id="IPR009936">
    <property type="entry name" value="DUF1468"/>
</dbReference>
<feature type="transmembrane region" description="Helical" evidence="1">
    <location>
        <begin position="82"/>
        <end position="100"/>
    </location>
</feature>
<name>A0A9W6JT98_9HYPH</name>
<keyword evidence="1" id="KW-0812">Transmembrane</keyword>
<dbReference type="RefSeq" id="WP_213366407.1">
    <property type="nucleotide sequence ID" value="NZ_BSFM01000004.1"/>
</dbReference>
<dbReference type="Proteomes" id="UP001143330">
    <property type="component" value="Unassembled WGS sequence"/>
</dbReference>
<keyword evidence="4" id="KW-1185">Reference proteome</keyword>
<dbReference type="EMBL" id="BSFM01000004">
    <property type="protein sequence ID" value="GLK82852.1"/>
    <property type="molecule type" value="Genomic_DNA"/>
</dbReference>